<dbReference type="InterPro" id="IPR000792">
    <property type="entry name" value="Tscrpt_reg_LuxR_C"/>
</dbReference>
<dbReference type="AlphaFoldDB" id="A0A562WGS7"/>
<name>A0A562WGS7_9ACTN</name>
<feature type="modified residue" description="4-aspartylphosphate" evidence="4">
    <location>
        <position position="72"/>
    </location>
</feature>
<keyword evidence="4" id="KW-0597">Phosphoprotein</keyword>
<feature type="domain" description="HTH luxR-type" evidence="5">
    <location>
        <begin position="168"/>
        <end position="231"/>
    </location>
</feature>
<evidence type="ECO:0000313" key="8">
    <source>
        <dbReference type="Proteomes" id="UP000319728"/>
    </source>
</evidence>
<feature type="domain" description="Response regulatory" evidence="6">
    <location>
        <begin position="20"/>
        <end position="137"/>
    </location>
</feature>
<evidence type="ECO:0000313" key="7">
    <source>
        <dbReference type="EMBL" id="TWJ29466.1"/>
    </source>
</evidence>
<keyword evidence="1" id="KW-0805">Transcription regulation</keyword>
<dbReference type="GO" id="GO:0006355">
    <property type="term" value="P:regulation of DNA-templated transcription"/>
    <property type="evidence" value="ECO:0007669"/>
    <property type="project" value="InterPro"/>
</dbReference>
<dbReference type="InterPro" id="IPR016032">
    <property type="entry name" value="Sig_transdc_resp-reg_C-effctor"/>
</dbReference>
<evidence type="ECO:0000259" key="6">
    <source>
        <dbReference type="PROSITE" id="PS50110"/>
    </source>
</evidence>
<proteinExistence type="predicted"/>
<dbReference type="Pfam" id="PF00196">
    <property type="entry name" value="GerE"/>
    <property type="match status" value="1"/>
</dbReference>
<dbReference type="PROSITE" id="PS50110">
    <property type="entry name" value="RESPONSE_REGULATORY"/>
    <property type="match status" value="1"/>
</dbReference>
<dbReference type="PROSITE" id="PS50043">
    <property type="entry name" value="HTH_LUXR_2"/>
    <property type="match status" value="1"/>
</dbReference>
<dbReference type="Proteomes" id="UP000319728">
    <property type="component" value="Unassembled WGS sequence"/>
</dbReference>
<protein>
    <submittedName>
        <fullName evidence="7">DNA-binding NarL/FixJ family response regulator</fullName>
    </submittedName>
</protein>
<comment type="caution">
    <text evidence="7">The sequence shown here is derived from an EMBL/GenBank/DDBJ whole genome shotgun (WGS) entry which is preliminary data.</text>
</comment>
<dbReference type="PANTHER" id="PTHR44688">
    <property type="entry name" value="DNA-BINDING TRANSCRIPTIONAL ACTIVATOR DEVR_DOSR"/>
    <property type="match status" value="1"/>
</dbReference>
<keyword evidence="8" id="KW-1185">Reference proteome</keyword>
<dbReference type="SMART" id="SM00421">
    <property type="entry name" value="HTH_LUXR"/>
    <property type="match status" value="1"/>
</dbReference>
<dbReference type="PANTHER" id="PTHR44688:SF16">
    <property type="entry name" value="DNA-BINDING TRANSCRIPTIONAL ACTIVATOR DEVR_DOSR"/>
    <property type="match status" value="1"/>
</dbReference>
<dbReference type="RefSeq" id="WP_145818371.1">
    <property type="nucleotide sequence ID" value="NZ_AP023438.1"/>
</dbReference>
<evidence type="ECO:0000256" key="1">
    <source>
        <dbReference type="ARBA" id="ARBA00023015"/>
    </source>
</evidence>
<dbReference type="GO" id="GO:0003677">
    <property type="term" value="F:DNA binding"/>
    <property type="evidence" value="ECO:0007669"/>
    <property type="project" value="UniProtKB-KW"/>
</dbReference>
<dbReference type="OrthoDB" id="3630021at2"/>
<sequence>MGTGLAESVAPVGGASDQIRILIGGNHPIFRSGLGLMLGELSPAFTIVGEVAEAAAVADTARQRAADVVVYDEDSLGSPAVLAFVAQLTGQRSARAVVLLGLDAGDSWREHLRAGARGLLFRDGDADELGFAVRSVAAGGVHLTPRLAGVIVRPLVRPGGTGGPAGRQVGRGDPLTLRQAEILDLMLTGVSNAEIAAELSLSEKTVKFHVSNILGKLNLKNRTQVLAHLMGGQRVAGGRGPEKG</sequence>
<dbReference type="PRINTS" id="PR00038">
    <property type="entry name" value="HTHLUXR"/>
</dbReference>
<dbReference type="InterPro" id="IPR001789">
    <property type="entry name" value="Sig_transdc_resp-reg_receiver"/>
</dbReference>
<evidence type="ECO:0000259" key="5">
    <source>
        <dbReference type="PROSITE" id="PS50043"/>
    </source>
</evidence>
<keyword evidence="2 7" id="KW-0238">DNA-binding</keyword>
<dbReference type="GO" id="GO:0000160">
    <property type="term" value="P:phosphorelay signal transduction system"/>
    <property type="evidence" value="ECO:0007669"/>
    <property type="project" value="InterPro"/>
</dbReference>
<dbReference type="InterPro" id="IPR011006">
    <property type="entry name" value="CheY-like_superfamily"/>
</dbReference>
<reference evidence="7 8" key="1">
    <citation type="submission" date="2019-07" db="EMBL/GenBank/DDBJ databases">
        <title>R&amp;d 2014.</title>
        <authorList>
            <person name="Klenk H.-P."/>
        </authorList>
    </citation>
    <scope>NUCLEOTIDE SEQUENCE [LARGE SCALE GENOMIC DNA]</scope>
    <source>
        <strain evidence="7 8">DSM 43912</strain>
    </source>
</reference>
<dbReference type="CDD" id="cd06170">
    <property type="entry name" value="LuxR_C_like"/>
    <property type="match status" value="1"/>
</dbReference>
<dbReference type="SUPFAM" id="SSF52172">
    <property type="entry name" value="CheY-like"/>
    <property type="match status" value="1"/>
</dbReference>
<evidence type="ECO:0000256" key="2">
    <source>
        <dbReference type="ARBA" id="ARBA00023125"/>
    </source>
</evidence>
<evidence type="ECO:0000256" key="4">
    <source>
        <dbReference type="PROSITE-ProRule" id="PRU00169"/>
    </source>
</evidence>
<dbReference type="Gene3D" id="3.40.50.2300">
    <property type="match status" value="1"/>
</dbReference>
<dbReference type="SUPFAM" id="SSF46894">
    <property type="entry name" value="C-terminal effector domain of the bipartite response regulators"/>
    <property type="match status" value="1"/>
</dbReference>
<keyword evidence="3" id="KW-0804">Transcription</keyword>
<dbReference type="EMBL" id="VLLP01000001">
    <property type="protein sequence ID" value="TWJ29466.1"/>
    <property type="molecule type" value="Genomic_DNA"/>
</dbReference>
<evidence type="ECO:0000256" key="3">
    <source>
        <dbReference type="ARBA" id="ARBA00023163"/>
    </source>
</evidence>
<gene>
    <name evidence="7" type="ORF">JD81_02976</name>
</gene>
<accession>A0A562WGS7</accession>
<organism evidence="7 8">
    <name type="scientific">Micromonospora sagamiensis</name>
    <dbReference type="NCBI Taxonomy" id="47875"/>
    <lineage>
        <taxon>Bacteria</taxon>
        <taxon>Bacillati</taxon>
        <taxon>Actinomycetota</taxon>
        <taxon>Actinomycetes</taxon>
        <taxon>Micromonosporales</taxon>
        <taxon>Micromonosporaceae</taxon>
        <taxon>Micromonospora</taxon>
    </lineage>
</organism>
<dbReference type="PROSITE" id="PS00622">
    <property type="entry name" value="HTH_LUXR_1"/>
    <property type="match status" value="1"/>
</dbReference>